<dbReference type="SMART" id="SM00382">
    <property type="entry name" value="AAA"/>
    <property type="match status" value="1"/>
</dbReference>
<evidence type="ECO:0000313" key="6">
    <source>
        <dbReference type="EMBL" id="SVB93880.1"/>
    </source>
</evidence>
<name>A0A382I2K4_9ZZZZ</name>
<dbReference type="CDD" id="cd03214">
    <property type="entry name" value="ABC_Iron-Siderophores_B12_Hemin"/>
    <property type="match status" value="1"/>
</dbReference>
<proteinExistence type="predicted"/>
<dbReference type="FunFam" id="3.40.50.300:FF:000134">
    <property type="entry name" value="Iron-enterobactin ABC transporter ATP-binding protein"/>
    <property type="match status" value="1"/>
</dbReference>
<dbReference type="InterPro" id="IPR003439">
    <property type="entry name" value="ABC_transporter-like_ATP-bd"/>
</dbReference>
<dbReference type="Pfam" id="PF00005">
    <property type="entry name" value="ABC_tran"/>
    <property type="match status" value="1"/>
</dbReference>
<dbReference type="Gene3D" id="3.40.50.300">
    <property type="entry name" value="P-loop containing nucleotide triphosphate hydrolases"/>
    <property type="match status" value="1"/>
</dbReference>
<dbReference type="EMBL" id="UINC01064835">
    <property type="protein sequence ID" value="SVB93880.1"/>
    <property type="molecule type" value="Genomic_DNA"/>
</dbReference>
<evidence type="ECO:0000256" key="3">
    <source>
        <dbReference type="ARBA" id="ARBA00022840"/>
    </source>
</evidence>
<evidence type="ECO:0000256" key="1">
    <source>
        <dbReference type="ARBA" id="ARBA00022448"/>
    </source>
</evidence>
<evidence type="ECO:0000259" key="5">
    <source>
        <dbReference type="PROSITE" id="PS50893"/>
    </source>
</evidence>
<keyword evidence="4" id="KW-1278">Translocase</keyword>
<gene>
    <name evidence="6" type="ORF">METZ01_LOCUS246734</name>
</gene>
<feature type="domain" description="ABC transporter" evidence="5">
    <location>
        <begin position="1"/>
        <end position="216"/>
    </location>
</feature>
<organism evidence="6">
    <name type="scientific">marine metagenome</name>
    <dbReference type="NCBI Taxonomy" id="408172"/>
    <lineage>
        <taxon>unclassified sequences</taxon>
        <taxon>metagenomes</taxon>
        <taxon>ecological metagenomes</taxon>
    </lineage>
</organism>
<accession>A0A382I2K4</accession>
<dbReference type="PROSITE" id="PS50893">
    <property type="entry name" value="ABC_TRANSPORTER_2"/>
    <property type="match status" value="1"/>
</dbReference>
<dbReference type="GO" id="GO:0016887">
    <property type="term" value="F:ATP hydrolysis activity"/>
    <property type="evidence" value="ECO:0007669"/>
    <property type="project" value="InterPro"/>
</dbReference>
<dbReference type="InterPro" id="IPR027417">
    <property type="entry name" value="P-loop_NTPase"/>
</dbReference>
<dbReference type="AlphaFoldDB" id="A0A382I2K4"/>
<dbReference type="InterPro" id="IPR003593">
    <property type="entry name" value="AAA+_ATPase"/>
</dbReference>
<feature type="non-terminal residue" evidence="6">
    <location>
        <position position="1"/>
    </location>
</feature>
<dbReference type="PANTHER" id="PTHR42794">
    <property type="entry name" value="HEMIN IMPORT ATP-BINDING PROTEIN HMUV"/>
    <property type="match status" value="1"/>
</dbReference>
<dbReference type="GO" id="GO:0005524">
    <property type="term" value="F:ATP binding"/>
    <property type="evidence" value="ECO:0007669"/>
    <property type="project" value="UniProtKB-KW"/>
</dbReference>
<keyword evidence="3" id="KW-0067">ATP-binding</keyword>
<dbReference type="InterPro" id="IPR017871">
    <property type="entry name" value="ABC_transporter-like_CS"/>
</dbReference>
<protein>
    <recommendedName>
        <fullName evidence="5">ABC transporter domain-containing protein</fullName>
    </recommendedName>
</protein>
<reference evidence="6" key="1">
    <citation type="submission" date="2018-05" db="EMBL/GenBank/DDBJ databases">
        <authorList>
            <person name="Lanie J.A."/>
            <person name="Ng W.-L."/>
            <person name="Kazmierczak K.M."/>
            <person name="Andrzejewski T.M."/>
            <person name="Davidsen T.M."/>
            <person name="Wayne K.J."/>
            <person name="Tettelin H."/>
            <person name="Glass J.I."/>
            <person name="Rusch D."/>
            <person name="Podicherti R."/>
            <person name="Tsui H.-C.T."/>
            <person name="Winkler M.E."/>
        </authorList>
    </citation>
    <scope>NUCLEOTIDE SEQUENCE</scope>
</reference>
<evidence type="ECO:0000256" key="4">
    <source>
        <dbReference type="ARBA" id="ARBA00022967"/>
    </source>
</evidence>
<dbReference type="SUPFAM" id="SSF52540">
    <property type="entry name" value="P-loop containing nucleoside triphosphate hydrolases"/>
    <property type="match status" value="1"/>
</dbReference>
<dbReference type="PANTHER" id="PTHR42794:SF1">
    <property type="entry name" value="HEMIN IMPORT ATP-BINDING PROTEIN HMUV"/>
    <property type="match status" value="1"/>
</dbReference>
<keyword evidence="1" id="KW-0813">Transport</keyword>
<dbReference type="PROSITE" id="PS00211">
    <property type="entry name" value="ABC_TRANSPORTER_1"/>
    <property type="match status" value="1"/>
</dbReference>
<keyword evidence="2" id="KW-0547">Nucleotide-binding</keyword>
<sequence length="235" mass="24989">VSFGAGELVGLIGPNGAGKTTLLKCLLGLLKPDSGAITLDGQALPVWSRSEVARRMGYLPQGAPCHWPMTAERIVELGWLPHAATMRKNDNQVKTSVDEALAQTGTTHLRNRVVTTLSGGERTLVMIARCLAGRAPLLLADEPVTGLDPRHQTEIMQTLHAHAAGSGGVVAVVHDLNLAARFCSRLVLMDQGRIVSVGTPNQVLTPERLAKVYGIDVALQSVDGQKVVVYRSPQG</sequence>
<evidence type="ECO:0000256" key="2">
    <source>
        <dbReference type="ARBA" id="ARBA00022741"/>
    </source>
</evidence>